<dbReference type="PROSITE" id="PS51465">
    <property type="entry name" value="KAZAL_2"/>
    <property type="match status" value="1"/>
</dbReference>
<evidence type="ECO:0000313" key="5">
    <source>
        <dbReference type="Proteomes" id="UP000261380"/>
    </source>
</evidence>
<dbReference type="Gene3D" id="3.30.60.30">
    <property type="match status" value="1"/>
</dbReference>
<dbReference type="Ensembl" id="ENSXCOT00000009404.1">
    <property type="protein sequence ID" value="ENSXCOP00000009293.1"/>
    <property type="gene ID" value="ENSXCOG00000007079.1"/>
</dbReference>
<protein>
    <recommendedName>
        <fullName evidence="3">Kazal-like domain-containing protein</fullName>
    </recommendedName>
</protein>
<keyword evidence="1" id="KW-1015">Disulfide bond</keyword>
<evidence type="ECO:0000259" key="3">
    <source>
        <dbReference type="PROSITE" id="PS51465"/>
    </source>
</evidence>
<dbReference type="STRING" id="32473.ENSXCOP00000009293"/>
<dbReference type="GO" id="GO:0005576">
    <property type="term" value="C:extracellular region"/>
    <property type="evidence" value="ECO:0007669"/>
    <property type="project" value="TreeGrafter"/>
</dbReference>
<feature type="domain" description="Kazal-like" evidence="3">
    <location>
        <begin position="29"/>
        <end position="74"/>
    </location>
</feature>
<evidence type="ECO:0000256" key="1">
    <source>
        <dbReference type="ARBA" id="ARBA00023157"/>
    </source>
</evidence>
<organism evidence="4 5">
    <name type="scientific">Xiphophorus couchianus</name>
    <name type="common">Monterrey platyfish</name>
    <dbReference type="NCBI Taxonomy" id="32473"/>
    <lineage>
        <taxon>Eukaryota</taxon>
        <taxon>Metazoa</taxon>
        <taxon>Chordata</taxon>
        <taxon>Craniata</taxon>
        <taxon>Vertebrata</taxon>
        <taxon>Euteleostomi</taxon>
        <taxon>Actinopterygii</taxon>
        <taxon>Neopterygii</taxon>
        <taxon>Teleostei</taxon>
        <taxon>Neoteleostei</taxon>
        <taxon>Acanthomorphata</taxon>
        <taxon>Ovalentaria</taxon>
        <taxon>Atherinomorphae</taxon>
        <taxon>Cyprinodontiformes</taxon>
        <taxon>Poeciliidae</taxon>
        <taxon>Poeciliinae</taxon>
        <taxon>Xiphophorus</taxon>
    </lineage>
</organism>
<dbReference type="SMART" id="SM00280">
    <property type="entry name" value="KAZAL"/>
    <property type="match status" value="1"/>
</dbReference>
<dbReference type="GeneTree" id="ENSGT00940000175547"/>
<keyword evidence="2" id="KW-0732">Signal</keyword>
<dbReference type="InterPro" id="IPR002350">
    <property type="entry name" value="Kazal_dom"/>
</dbReference>
<reference evidence="4" key="1">
    <citation type="submission" date="2025-08" db="UniProtKB">
        <authorList>
            <consortium name="Ensembl"/>
        </authorList>
    </citation>
    <scope>IDENTIFICATION</scope>
</reference>
<dbReference type="PANTHER" id="PTHR10913:SF78">
    <property type="entry name" value="AGRIN"/>
    <property type="match status" value="1"/>
</dbReference>
<dbReference type="Proteomes" id="UP000261380">
    <property type="component" value="Unplaced"/>
</dbReference>
<evidence type="ECO:0000313" key="4">
    <source>
        <dbReference type="Ensembl" id="ENSXCOP00000009293.1"/>
    </source>
</evidence>
<dbReference type="SUPFAM" id="SSF100895">
    <property type="entry name" value="Kazal-type serine protease inhibitors"/>
    <property type="match status" value="1"/>
</dbReference>
<proteinExistence type="predicted"/>
<reference evidence="4" key="2">
    <citation type="submission" date="2025-09" db="UniProtKB">
        <authorList>
            <consortium name="Ensembl"/>
        </authorList>
    </citation>
    <scope>IDENTIFICATION</scope>
</reference>
<name>A0A3B5LAR6_9TELE</name>
<keyword evidence="5" id="KW-1185">Reference proteome</keyword>
<feature type="signal peptide" evidence="2">
    <location>
        <begin position="1"/>
        <end position="23"/>
    </location>
</feature>
<dbReference type="InterPro" id="IPR036058">
    <property type="entry name" value="Kazal_dom_sf"/>
</dbReference>
<dbReference type="GO" id="GO:0030154">
    <property type="term" value="P:cell differentiation"/>
    <property type="evidence" value="ECO:0007669"/>
    <property type="project" value="TreeGrafter"/>
</dbReference>
<dbReference type="CDD" id="cd00104">
    <property type="entry name" value="KAZAL_FS"/>
    <property type="match status" value="1"/>
</dbReference>
<dbReference type="AlphaFoldDB" id="A0A3B5LAR6"/>
<accession>A0A3B5LAR6</accession>
<feature type="chain" id="PRO_5017404826" description="Kazal-like domain-containing protein" evidence="2">
    <location>
        <begin position="24"/>
        <end position="75"/>
    </location>
</feature>
<dbReference type="InterPro" id="IPR050653">
    <property type="entry name" value="Prot_Inhib_GrowthFact_Antg"/>
</dbReference>
<dbReference type="PANTHER" id="PTHR10913">
    <property type="entry name" value="FOLLISTATIN-RELATED"/>
    <property type="match status" value="1"/>
</dbReference>
<evidence type="ECO:0000256" key="2">
    <source>
        <dbReference type="SAM" id="SignalP"/>
    </source>
</evidence>
<sequence>KCWFLNVILDSLCCCILTNPTDSSKGECVCKKLDCPSLVAPVCGSDTSTYSNECELEKAQCNTQRRIKRLNGDCC</sequence>
<dbReference type="Pfam" id="PF07648">
    <property type="entry name" value="Kazal_2"/>
    <property type="match status" value="1"/>
</dbReference>